<reference evidence="5" key="1">
    <citation type="submission" date="2012-12" db="EMBL/GenBank/DDBJ databases">
        <authorList>
            <person name="Hellsten U."/>
            <person name="Grimwood J."/>
            <person name="Chapman J.A."/>
            <person name="Shapiro H."/>
            <person name="Aerts A."/>
            <person name="Otillar R.P."/>
            <person name="Terry A.Y."/>
            <person name="Boore J.L."/>
            <person name="Simakov O."/>
            <person name="Marletaz F."/>
            <person name="Cho S.-J."/>
            <person name="Edsinger-Gonzales E."/>
            <person name="Havlak P."/>
            <person name="Kuo D.-H."/>
            <person name="Larsson T."/>
            <person name="Lv J."/>
            <person name="Arendt D."/>
            <person name="Savage R."/>
            <person name="Osoegawa K."/>
            <person name="de Jong P."/>
            <person name="Lindberg D.R."/>
            <person name="Seaver E.C."/>
            <person name="Weisblat D.A."/>
            <person name="Putnam N.H."/>
            <person name="Grigoriev I.V."/>
            <person name="Rokhsar D.S."/>
        </authorList>
    </citation>
    <scope>NUCLEOTIDE SEQUENCE</scope>
    <source>
        <strain evidence="5">I ESC-2004</strain>
    </source>
</reference>
<proteinExistence type="predicted"/>
<keyword evidence="5" id="KW-1185">Reference proteome</keyword>
<evidence type="ECO:0000313" key="4">
    <source>
        <dbReference type="EnsemblMetazoa" id="CapteP167235"/>
    </source>
</evidence>
<evidence type="ECO:0000256" key="1">
    <source>
        <dbReference type="SAM" id="MobiDB-lite"/>
    </source>
</evidence>
<dbReference type="Gene3D" id="3.40.50.410">
    <property type="entry name" value="von Willebrand factor, type A domain"/>
    <property type="match status" value="2"/>
</dbReference>
<dbReference type="SUPFAM" id="SSF53300">
    <property type="entry name" value="vWA-like"/>
    <property type="match status" value="3"/>
</dbReference>
<dbReference type="InterPro" id="IPR002035">
    <property type="entry name" value="VWF_A"/>
</dbReference>
<evidence type="ECO:0000313" key="5">
    <source>
        <dbReference type="Proteomes" id="UP000014760"/>
    </source>
</evidence>
<dbReference type="PROSITE" id="PS50234">
    <property type="entry name" value="VWFA"/>
    <property type="match status" value="1"/>
</dbReference>
<feature type="compositionally biased region" description="Polar residues" evidence="1">
    <location>
        <begin position="11"/>
        <end position="20"/>
    </location>
</feature>
<sequence length="1168" mass="132966">METHKKHQKALGNQPNWRSVRTNNAKEPHELTVTHINQTKDLFRAEGLDPQFSEGQSSHEWLRSHCIESMHLTLKDLVNKGKVCRPKTDQETGKRQQHLQFEAVDINEFEYKLNMAIDMFTQRIKWLLQGSKRIFGMVKGERVGVLIDCSDSNFGFGRQTSFNEALMHLVDEQLAKKKAVYSVCFGTSVVPLWKSTVEIRPRTVDELKEWVQSMKPLGGCNLLGALKHIMMVKDIDTVAVILGSVPDQASEVLCNYIEQLGVGSSRPLYTIAYDCSNQQANVTLRKLAEDSNGNYHCYATASEEQIYTGTDISLLLKEVQNAQTIINKIKEMRSGLLGTALVSVLDEITQEVSKLPQSRFLPRPPGHENPLVIEMPKFHTATSSEWLSKNGLKAKNLDLYQVLAPNAFSYREEFIPVIRKTVQSQVHEKAMAQFQWHDGTMKNIHVDMTQLFEYQKQLGATVKLFEKRVDWLSSASRKIFGTITEKNVIIMVDFSSANAKYLVHIQHSLRLLLQQQMSNKEYFNIIGYGGNCHSWQPTMVKPTPDNLQKAWKWILDQQCNGSRNFMKALRTAVENDEEAKHHVEVEGIYLFTSGIPDQSADLCFSYVEEACSGRNMKVHVVLFNVDDYDAQGAIPSRYANITKTAEVLRTMAHSSGGRFHWFRETGIIESDDIATVSLEIEKALNFSKKCAFLVESVKKKYNIMLTASGEKPTPTLPTGTMLKALPPPQHTLLSQSRMVLLNPRVSVRLDYFPSRPRPTSASSTSSLRPQTAKDPMQRVKSKKVQQQFFFVDGKAEIGAVFKNYPNQKSVRKGIKLTTITDKEDQISSKDWLRMYSLSKLKLDLNKLVSGPDCRHSSRPILINPPHRTCNIFPTVNIQGTLKHLQLLPHELIEFEEQAERVLIRYLKRLQWLLSGSRRIFGTVIEKRCVFLIDTSGSMMPYIDEVKKDLASLIWDQLYKFKVKFNLVGFSKSCEQWQSCMVEPTEDNCHDAIKWLSLLIPNGNTCTLEALQMAFRDKDVAAIYLLTDGKPDTSTSLVLRKVAEMNESEQVVVNTISFNCDDRTANSFLKRLSKETNGRYHQLQSNFDAQLYAHKLLSEGFKDPEHPALPEFESDDLRRLGDEIAQARRFLAQSKAFRAMYDLNEERPTSTKHDCFMVGQGAEKKTAKN</sequence>
<reference evidence="4" key="3">
    <citation type="submission" date="2015-06" db="UniProtKB">
        <authorList>
            <consortium name="EnsemblMetazoa"/>
        </authorList>
    </citation>
    <scope>IDENTIFICATION</scope>
</reference>
<dbReference type="PANTHER" id="PTHR46478:SF1">
    <property type="entry name" value="VON WILLEBRAND FACTOR A DOMAIN-CONTAINING PROTEIN 3A"/>
    <property type="match status" value="1"/>
</dbReference>
<dbReference type="Pfam" id="PF13768">
    <property type="entry name" value="VWA_3"/>
    <property type="match status" value="3"/>
</dbReference>
<dbReference type="InterPro" id="IPR036465">
    <property type="entry name" value="vWFA_dom_sf"/>
</dbReference>
<dbReference type="EMBL" id="KB301197">
    <property type="protein sequence ID" value="ELU05822.1"/>
    <property type="molecule type" value="Genomic_DNA"/>
</dbReference>
<dbReference type="AlphaFoldDB" id="R7UPE8"/>
<feature type="region of interest" description="Disordered" evidence="1">
    <location>
        <begin position="1"/>
        <end position="20"/>
    </location>
</feature>
<dbReference type="SMART" id="SM00327">
    <property type="entry name" value="VWA"/>
    <property type="match status" value="2"/>
</dbReference>
<name>R7UPE8_CAPTE</name>
<dbReference type="OrthoDB" id="299997at2759"/>
<organism evidence="3">
    <name type="scientific">Capitella teleta</name>
    <name type="common">Polychaete worm</name>
    <dbReference type="NCBI Taxonomy" id="283909"/>
    <lineage>
        <taxon>Eukaryota</taxon>
        <taxon>Metazoa</taxon>
        <taxon>Spiralia</taxon>
        <taxon>Lophotrochozoa</taxon>
        <taxon>Annelida</taxon>
        <taxon>Polychaeta</taxon>
        <taxon>Sedentaria</taxon>
        <taxon>Scolecida</taxon>
        <taxon>Capitellidae</taxon>
        <taxon>Capitella</taxon>
    </lineage>
</organism>
<dbReference type="EnsemblMetazoa" id="CapteT167235">
    <property type="protein sequence ID" value="CapteP167235"/>
    <property type="gene ID" value="CapteG167235"/>
</dbReference>
<dbReference type="OMA" id="PNCTHQK"/>
<dbReference type="Proteomes" id="UP000014760">
    <property type="component" value="Unassembled WGS sequence"/>
</dbReference>
<dbReference type="HOGENOM" id="CLU_008839_0_0_1"/>
<feature type="compositionally biased region" description="Low complexity" evidence="1">
    <location>
        <begin position="753"/>
        <end position="770"/>
    </location>
</feature>
<feature type="region of interest" description="Disordered" evidence="1">
    <location>
        <begin position="752"/>
        <end position="778"/>
    </location>
</feature>
<evidence type="ECO:0000259" key="2">
    <source>
        <dbReference type="PROSITE" id="PS50234"/>
    </source>
</evidence>
<protein>
    <recommendedName>
        <fullName evidence="2">VWFA domain-containing protein</fullName>
    </recommendedName>
</protein>
<reference evidence="3 5" key="2">
    <citation type="journal article" date="2013" name="Nature">
        <title>Insights into bilaterian evolution from three spiralian genomes.</title>
        <authorList>
            <person name="Simakov O."/>
            <person name="Marletaz F."/>
            <person name="Cho S.J."/>
            <person name="Edsinger-Gonzales E."/>
            <person name="Havlak P."/>
            <person name="Hellsten U."/>
            <person name="Kuo D.H."/>
            <person name="Larsson T."/>
            <person name="Lv J."/>
            <person name="Arendt D."/>
            <person name="Savage R."/>
            <person name="Osoegawa K."/>
            <person name="de Jong P."/>
            <person name="Grimwood J."/>
            <person name="Chapman J.A."/>
            <person name="Shapiro H."/>
            <person name="Aerts A."/>
            <person name="Otillar R.P."/>
            <person name="Terry A.Y."/>
            <person name="Boore J.L."/>
            <person name="Grigoriev I.V."/>
            <person name="Lindberg D.R."/>
            <person name="Seaver E.C."/>
            <person name="Weisblat D.A."/>
            <person name="Putnam N.H."/>
            <person name="Rokhsar D.S."/>
        </authorList>
    </citation>
    <scope>NUCLEOTIDE SEQUENCE</scope>
    <source>
        <strain evidence="3 5">I ESC-2004</strain>
    </source>
</reference>
<dbReference type="STRING" id="283909.R7UPE8"/>
<dbReference type="PANTHER" id="PTHR46478">
    <property type="entry name" value="VON WILLEBRAND FACTOR A DOMAIN-CONTAINING PROTEIN 3A"/>
    <property type="match status" value="1"/>
</dbReference>
<evidence type="ECO:0000313" key="3">
    <source>
        <dbReference type="EMBL" id="ELU05822.1"/>
    </source>
</evidence>
<gene>
    <name evidence="3" type="ORF">CAPTEDRAFT_167235</name>
</gene>
<dbReference type="EMBL" id="AMQN01007697">
    <property type="status" value="NOT_ANNOTATED_CDS"/>
    <property type="molecule type" value="Genomic_DNA"/>
</dbReference>
<accession>R7UPE8</accession>
<dbReference type="CDD" id="cd00198">
    <property type="entry name" value="vWFA"/>
    <property type="match status" value="2"/>
</dbReference>
<feature type="domain" description="VWFA" evidence="2">
    <location>
        <begin position="927"/>
        <end position="1099"/>
    </location>
</feature>